<sequence>MIESISVSLAKKIQRSYPPASVEIMAYEIARKINFWAIIVLTVLVSWRVGDMWGSILSMCSFALVRYWSGGKHFNLTLCTIVSVALFVITPLIPITQILILLIGAVTLLVFFFKTNSHRRIYSCVFIVIAASIDSSILILTFCAQAILLLWREDNTNEKNS</sequence>
<accession>A0ABU1IXL2</accession>
<evidence type="ECO:0000256" key="8">
    <source>
        <dbReference type="SAM" id="Phobius"/>
    </source>
</evidence>
<keyword evidence="4 8" id="KW-0812">Transmembrane</keyword>
<evidence type="ECO:0000256" key="7">
    <source>
        <dbReference type="ARBA" id="ARBA00023136"/>
    </source>
</evidence>
<evidence type="ECO:0000256" key="6">
    <source>
        <dbReference type="ARBA" id="ARBA00022989"/>
    </source>
</evidence>
<proteinExistence type="predicted"/>
<keyword evidence="1" id="KW-1003">Cell membrane</keyword>
<evidence type="ECO:0000256" key="1">
    <source>
        <dbReference type="ARBA" id="ARBA00022475"/>
    </source>
</evidence>
<evidence type="ECO:0000313" key="10">
    <source>
        <dbReference type="Proteomes" id="UP001185028"/>
    </source>
</evidence>
<organism evidence="9 10">
    <name type="scientific">Paenibacillus hunanensis</name>
    <dbReference type="NCBI Taxonomy" id="539262"/>
    <lineage>
        <taxon>Bacteria</taxon>
        <taxon>Bacillati</taxon>
        <taxon>Bacillota</taxon>
        <taxon>Bacilli</taxon>
        <taxon>Bacillales</taxon>
        <taxon>Paenibacillaceae</taxon>
        <taxon>Paenibacillus</taxon>
    </lineage>
</organism>
<keyword evidence="5" id="KW-0378">Hydrolase</keyword>
<gene>
    <name evidence="9" type="ORF">JOC58_001002</name>
</gene>
<evidence type="ECO:0000256" key="3">
    <source>
        <dbReference type="ARBA" id="ARBA00022670"/>
    </source>
</evidence>
<feature type="transmembrane region" description="Helical" evidence="8">
    <location>
        <begin position="95"/>
        <end position="113"/>
    </location>
</feature>
<comment type="caution">
    <text evidence="9">The sequence shown here is derived from an EMBL/GenBank/DDBJ whole genome shotgun (WGS) entry which is preliminary data.</text>
</comment>
<keyword evidence="2" id="KW-0673">Quorum sensing</keyword>
<feature type="transmembrane region" description="Helical" evidence="8">
    <location>
        <begin position="125"/>
        <end position="151"/>
    </location>
</feature>
<protein>
    <submittedName>
        <fullName evidence="9">Accessory gene regulator B</fullName>
    </submittedName>
</protein>
<keyword evidence="3" id="KW-0645">Protease</keyword>
<keyword evidence="6 8" id="KW-1133">Transmembrane helix</keyword>
<keyword evidence="7 8" id="KW-0472">Membrane</keyword>
<dbReference type="InterPro" id="IPR006741">
    <property type="entry name" value="AgrB"/>
</dbReference>
<dbReference type="RefSeq" id="WP_188775409.1">
    <property type="nucleotide sequence ID" value="NZ_BMMB01000004.1"/>
</dbReference>
<dbReference type="EMBL" id="JAVDQH010000003">
    <property type="protein sequence ID" value="MDR6243117.1"/>
    <property type="molecule type" value="Genomic_DNA"/>
</dbReference>
<evidence type="ECO:0000313" key="9">
    <source>
        <dbReference type="EMBL" id="MDR6243117.1"/>
    </source>
</evidence>
<evidence type="ECO:0000256" key="4">
    <source>
        <dbReference type="ARBA" id="ARBA00022692"/>
    </source>
</evidence>
<dbReference type="Pfam" id="PF04647">
    <property type="entry name" value="AgrB"/>
    <property type="match status" value="1"/>
</dbReference>
<name>A0ABU1IXL2_9BACL</name>
<evidence type="ECO:0000256" key="5">
    <source>
        <dbReference type="ARBA" id="ARBA00022801"/>
    </source>
</evidence>
<dbReference type="Proteomes" id="UP001185028">
    <property type="component" value="Unassembled WGS sequence"/>
</dbReference>
<keyword evidence="10" id="KW-1185">Reference proteome</keyword>
<reference evidence="9 10" key="1">
    <citation type="submission" date="2023-07" db="EMBL/GenBank/DDBJ databases">
        <title>Genomic Encyclopedia of Type Strains, Phase IV (KMG-IV): sequencing the most valuable type-strain genomes for metagenomic binning, comparative biology and taxonomic classification.</title>
        <authorList>
            <person name="Goeker M."/>
        </authorList>
    </citation>
    <scope>NUCLEOTIDE SEQUENCE [LARGE SCALE GENOMIC DNA]</scope>
    <source>
        <strain evidence="9 10">DSM 22170</strain>
    </source>
</reference>
<feature type="transmembrane region" description="Helical" evidence="8">
    <location>
        <begin position="33"/>
        <end position="50"/>
    </location>
</feature>
<evidence type="ECO:0000256" key="2">
    <source>
        <dbReference type="ARBA" id="ARBA00022654"/>
    </source>
</evidence>